<keyword evidence="1" id="KW-1133">Transmembrane helix</keyword>
<reference evidence="2 3" key="1">
    <citation type="submission" date="2020-06" db="EMBL/GenBank/DDBJ databases">
        <title>The genome sequence of Candidatus Regiella insecticola strain Tut.</title>
        <authorList>
            <person name="Nikoh N."/>
            <person name="Tsuchida T."/>
            <person name="Koga R."/>
            <person name="Oshima K."/>
            <person name="Hattori M."/>
            <person name="Fukatsu T."/>
        </authorList>
    </citation>
    <scope>NUCLEOTIDE SEQUENCE [LARGE SCALE GENOMIC DNA]</scope>
    <source>
        <strain evidence="2 3">Tut</strain>
    </source>
</reference>
<dbReference type="Pfam" id="PF07254">
    <property type="entry name" value="Cpta_toxin"/>
    <property type="match status" value="1"/>
</dbReference>
<keyword evidence="1" id="KW-0812">Transmembrane</keyword>
<evidence type="ECO:0000313" key="2">
    <source>
        <dbReference type="EMBL" id="GFN46572.1"/>
    </source>
</evidence>
<organism evidence="2 3">
    <name type="scientific">Candidatus Regiella insecticola</name>
    <dbReference type="NCBI Taxonomy" id="138073"/>
    <lineage>
        <taxon>Bacteria</taxon>
        <taxon>Pseudomonadati</taxon>
        <taxon>Pseudomonadota</taxon>
        <taxon>Gammaproteobacteria</taxon>
        <taxon>Enterobacterales</taxon>
        <taxon>Enterobacteriaceae</taxon>
        <taxon>aphid secondary symbionts</taxon>
        <taxon>Candidatus Regiella</taxon>
    </lineage>
</organism>
<sequence length="135" mass="16263">MARWQCELRVSLRTRWFSLLIYVGLACLILFTPWPTGGAVVCFLLLMLITFEYFQRQIKYWPTVIKLNTDNVLEWNQQQWNIIQPPWITRYGVLLALKQQANHKIYQRLWLASDSMTEREWRMFCQLMRGLGDCE</sequence>
<gene>
    <name evidence="2" type="primary">ygfX</name>
    <name evidence="2" type="ORF">RINTU1_22620</name>
</gene>
<dbReference type="InterPro" id="IPR009883">
    <property type="entry name" value="YgfX"/>
</dbReference>
<keyword evidence="1" id="KW-0472">Membrane</keyword>
<proteinExistence type="predicted"/>
<evidence type="ECO:0000313" key="3">
    <source>
        <dbReference type="Proteomes" id="UP000504714"/>
    </source>
</evidence>
<protein>
    <submittedName>
        <fullName evidence="2">Inner membrane protein YgfX</fullName>
    </submittedName>
</protein>
<dbReference type="AlphaFoldDB" id="A0A6L2ZPU8"/>
<dbReference type="Proteomes" id="UP000504714">
    <property type="component" value="Unassembled WGS sequence"/>
</dbReference>
<feature type="transmembrane region" description="Helical" evidence="1">
    <location>
        <begin position="12"/>
        <end position="31"/>
    </location>
</feature>
<name>A0A6L2ZPU8_9ENTR</name>
<dbReference type="PROSITE" id="PS51257">
    <property type="entry name" value="PROKAR_LIPOPROTEIN"/>
    <property type="match status" value="1"/>
</dbReference>
<dbReference type="EMBL" id="BLXO01000004">
    <property type="protein sequence ID" value="GFN46572.1"/>
    <property type="molecule type" value="Genomic_DNA"/>
</dbReference>
<comment type="caution">
    <text evidence="2">The sequence shown here is derived from an EMBL/GenBank/DDBJ whole genome shotgun (WGS) entry which is preliminary data.</text>
</comment>
<dbReference type="RefSeq" id="WP_176488200.1">
    <property type="nucleotide sequence ID" value="NZ_BLXO01000004.1"/>
</dbReference>
<accession>A0A6L2ZPU8</accession>
<evidence type="ECO:0000256" key="1">
    <source>
        <dbReference type="SAM" id="Phobius"/>
    </source>
</evidence>